<dbReference type="Proteomes" id="UP001189429">
    <property type="component" value="Unassembled WGS sequence"/>
</dbReference>
<feature type="compositionally biased region" description="Low complexity" evidence="1">
    <location>
        <begin position="782"/>
        <end position="827"/>
    </location>
</feature>
<keyword evidence="3" id="KW-1185">Reference proteome</keyword>
<evidence type="ECO:0000313" key="3">
    <source>
        <dbReference type="Proteomes" id="UP001189429"/>
    </source>
</evidence>
<protein>
    <submittedName>
        <fullName evidence="2">Uncharacterized protein</fullName>
    </submittedName>
</protein>
<name>A0ABN9WB09_9DINO</name>
<organism evidence="2 3">
    <name type="scientific">Prorocentrum cordatum</name>
    <dbReference type="NCBI Taxonomy" id="2364126"/>
    <lineage>
        <taxon>Eukaryota</taxon>
        <taxon>Sar</taxon>
        <taxon>Alveolata</taxon>
        <taxon>Dinophyceae</taxon>
        <taxon>Prorocentrales</taxon>
        <taxon>Prorocentraceae</taxon>
        <taxon>Prorocentrum</taxon>
    </lineage>
</organism>
<accession>A0ABN9WB09</accession>
<evidence type="ECO:0000313" key="2">
    <source>
        <dbReference type="EMBL" id="CAK0881899.1"/>
    </source>
</evidence>
<proteinExistence type="predicted"/>
<evidence type="ECO:0000256" key="1">
    <source>
        <dbReference type="SAM" id="MobiDB-lite"/>
    </source>
</evidence>
<comment type="caution">
    <text evidence="2">The sequence shown here is derived from an EMBL/GenBank/DDBJ whole genome shotgun (WGS) entry which is preliminary data.</text>
</comment>
<dbReference type="EMBL" id="CAUYUJ010018245">
    <property type="protein sequence ID" value="CAK0881899.1"/>
    <property type="molecule type" value="Genomic_DNA"/>
</dbReference>
<feature type="region of interest" description="Disordered" evidence="1">
    <location>
        <begin position="773"/>
        <end position="827"/>
    </location>
</feature>
<gene>
    <name evidence="2" type="ORF">PCOR1329_LOCUS64602</name>
</gene>
<sequence length="873" mass="92919">MVDPELHLHLNEGRTEWGERNLEARAGVCQDRDEDFVSGTNAAWLKAWKLNPRDPRGHDESRQPGAGSLEHLCYMAEAMGFVHAGAEEGAYLEDEGLSVDCAAQPAHCQGPLELAPRPWLALGGIKRLNAKPNRQRTVTPEMLTWLHKRLQTGALGGQARLTSKGADEVVIFIRGSKTAAALAVQGDAADSEARLAARAGVFSTEQFREGQCDADELFKQAVTDEYDGDGDKDNGERHLHESLFRRVLGGKYVHHCHRHPSTQRSRSTLLAPNEVGAVASGAAAGARGKLGAEGLGDPDAQWPSGVVIIRRKRRAAPQPRQLRQARAKPGRGLAGATLGLTEAAMPAGAASAALLPSFALGRQVGATAAGVPASLYQVSCSPGFQCISKVESFGQGHDGQFAGPPGSAEAAKMGRALKGAWEVGCPARGQMSGAGECKEPSGSSTSGMCFATGRYEVAASACEPGLCKCAKPVASDGEKSLKFKYADVNDGVELRTGSWLVEPEDRCGNCAQLSSSEHDCEECESCVWDTRTYRGVKKVGCFPDVHKRKARVLSTEGRSYLHGREAVQEKLLVVPHYQLWDPHERHDPLDAGGGVDEASAQAEQPEGAWASGIRMPFQTRREPLSRSAWVQAYQEVAPRVQRAMDRSVNLAIELQKVTGSLKCWQPGGDEGDDVPGKILKIYAVQRGCREMQQLQQSIAAGVTFEDKVGNEPVTCIKNVPGGAGVTRDAAADAEATAAKCSQLNCYATDKKFTEAMNALRKRNVECLTEGWEEPTAQGGAQEGAAPLADQAAQAPQGAQDSAVPPADQAAQPPHGAQGGAAALADQAVHSAAAPCPAPWLPWPRPPRRGAPAARDHRARLRRAAALRDFLGTG</sequence>
<reference evidence="2" key="1">
    <citation type="submission" date="2023-10" db="EMBL/GenBank/DDBJ databases">
        <authorList>
            <person name="Chen Y."/>
            <person name="Shah S."/>
            <person name="Dougan E. K."/>
            <person name="Thang M."/>
            <person name="Chan C."/>
        </authorList>
    </citation>
    <scope>NUCLEOTIDE SEQUENCE [LARGE SCALE GENOMIC DNA]</scope>
</reference>
<feature type="region of interest" description="Disordered" evidence="1">
    <location>
        <begin position="837"/>
        <end position="856"/>
    </location>
</feature>